<dbReference type="InterPro" id="IPR013078">
    <property type="entry name" value="His_Pase_superF_clade-1"/>
</dbReference>
<accession>A0A9P1BZK2</accession>
<reference evidence="2" key="1">
    <citation type="submission" date="2022-10" db="EMBL/GenBank/DDBJ databases">
        <authorList>
            <person name="Chen Y."/>
            <person name="Dougan E. K."/>
            <person name="Chan C."/>
            <person name="Rhodes N."/>
            <person name="Thang M."/>
        </authorList>
    </citation>
    <scope>NUCLEOTIDE SEQUENCE</scope>
</reference>
<dbReference type="AlphaFoldDB" id="A0A9P1BZK2"/>
<dbReference type="OrthoDB" id="433124at2759"/>
<protein>
    <submittedName>
        <fullName evidence="4">Serine/threonine-protein phosphatase</fullName>
    </submittedName>
</protein>
<dbReference type="Pfam" id="PF00300">
    <property type="entry name" value="His_Phos_1"/>
    <property type="match status" value="1"/>
</dbReference>
<organism evidence="2">
    <name type="scientific">Cladocopium goreaui</name>
    <dbReference type="NCBI Taxonomy" id="2562237"/>
    <lineage>
        <taxon>Eukaryota</taxon>
        <taxon>Sar</taxon>
        <taxon>Alveolata</taxon>
        <taxon>Dinophyceae</taxon>
        <taxon>Suessiales</taxon>
        <taxon>Symbiodiniaceae</taxon>
        <taxon>Cladocopium</taxon>
    </lineage>
</organism>
<dbReference type="InterPro" id="IPR029033">
    <property type="entry name" value="His_PPase_superfam"/>
</dbReference>
<dbReference type="PANTHER" id="PTHR16469:SF27">
    <property type="entry name" value="UBIQUITIN-ASSOCIATED AND SH3 DOMAIN-CONTAINING BA-RELATED"/>
    <property type="match status" value="1"/>
</dbReference>
<proteinExistence type="predicted"/>
<dbReference type="PANTHER" id="PTHR16469">
    <property type="entry name" value="UBIQUITIN-ASSOCIATED AND SH3 DOMAIN-CONTAINING BA-RELATED"/>
    <property type="match status" value="1"/>
</dbReference>
<evidence type="ECO:0000256" key="1">
    <source>
        <dbReference type="SAM" id="MobiDB-lite"/>
    </source>
</evidence>
<dbReference type="CDD" id="cd07040">
    <property type="entry name" value="HP"/>
    <property type="match status" value="1"/>
</dbReference>
<dbReference type="SMART" id="SM00855">
    <property type="entry name" value="PGAM"/>
    <property type="match status" value="1"/>
</dbReference>
<dbReference type="InterPro" id="IPR051710">
    <property type="entry name" value="Phosphatase_SH3-domain"/>
</dbReference>
<feature type="compositionally biased region" description="Polar residues" evidence="1">
    <location>
        <begin position="380"/>
        <end position="396"/>
    </location>
</feature>
<comment type="caution">
    <text evidence="2">The sequence shown here is derived from an EMBL/GenBank/DDBJ whole genome shotgun (WGS) entry which is preliminary data.</text>
</comment>
<evidence type="ECO:0000313" key="2">
    <source>
        <dbReference type="EMBL" id="CAI3982138.1"/>
    </source>
</evidence>
<feature type="region of interest" description="Disordered" evidence="1">
    <location>
        <begin position="376"/>
        <end position="396"/>
    </location>
</feature>
<evidence type="ECO:0000313" key="5">
    <source>
        <dbReference type="Proteomes" id="UP001152797"/>
    </source>
</evidence>
<dbReference type="EMBL" id="CAMXCT010000686">
    <property type="protein sequence ID" value="CAI3982138.1"/>
    <property type="molecule type" value="Genomic_DNA"/>
</dbReference>
<dbReference type="Proteomes" id="UP001152797">
    <property type="component" value="Unassembled WGS sequence"/>
</dbReference>
<name>A0A9P1BZK2_9DINO</name>
<dbReference type="EMBL" id="CAMXCT020000686">
    <property type="protein sequence ID" value="CAL1135513.1"/>
    <property type="molecule type" value="Genomic_DNA"/>
</dbReference>
<sequence length="595" mass="64397">MGNDVSRGKAPSKATFRSNLLVAGWQKRKLPTQLFGVVRHAERADGVFAFWEGGRWSSSEDGRRFPLDPPLSDAGLEQADGMGAHINDYAQKKDSTFHVVVCSPYSRCVQTAVKICKRLGPNVKMLIDLSLGEIYGPSVMGEEQPVSHLRSFSIAVEYCRANGISMVPKLIGQAPAWPETLQDARRRFALRFLQYLQRGIVAKRNFLIITHGDCIGSVMGIMPDQQDVMVEKVDYGAMILGGGSIQHDPRPPPTPSSTKAMASVLPLTSQDEGMVDGKDFSHFQDRLQSVEEGLEELEAFQALAQDKWAMPVASGEAEVPQLTQKAMTGWNCETMNVATRSKKSSRSSKLAKRLNALVESGPFSMQKVEKLLGAIPQTPLGDSSTPSFGSSAANNTGQTLSMQSGLSASTVLFGQSEVDSEDFGLGHLLDSPDNEGRQRVLSSNLDLKRHRPEANLRSVSAAEKLSVKNYMSALEGVKETEERENSLKASQAPAPPARAFQWPFEPGSGSRARAVSGNSLLSGNSLSPEHTPKGEVDDILFEPAKPAPPSEPLHQIGIPGIPFRGDDRAYSDVSAGAAGFFSEMARDSVQLLGLE</sequence>
<dbReference type="SUPFAM" id="SSF53254">
    <property type="entry name" value="Phosphoglycerate mutase-like"/>
    <property type="match status" value="1"/>
</dbReference>
<dbReference type="Gene3D" id="3.40.50.1240">
    <property type="entry name" value="Phosphoglycerate mutase-like"/>
    <property type="match status" value="1"/>
</dbReference>
<gene>
    <name evidence="2" type="ORF">C1SCF055_LOCUS9869</name>
</gene>
<dbReference type="EMBL" id="CAMXCT030000686">
    <property type="protein sequence ID" value="CAL4769450.1"/>
    <property type="molecule type" value="Genomic_DNA"/>
</dbReference>
<reference evidence="3" key="2">
    <citation type="submission" date="2024-04" db="EMBL/GenBank/DDBJ databases">
        <authorList>
            <person name="Chen Y."/>
            <person name="Shah S."/>
            <person name="Dougan E. K."/>
            <person name="Thang M."/>
            <person name="Chan C."/>
        </authorList>
    </citation>
    <scope>NUCLEOTIDE SEQUENCE [LARGE SCALE GENOMIC DNA]</scope>
</reference>
<evidence type="ECO:0000313" key="3">
    <source>
        <dbReference type="EMBL" id="CAL1135513.1"/>
    </source>
</evidence>
<evidence type="ECO:0000313" key="4">
    <source>
        <dbReference type="EMBL" id="CAL4769450.1"/>
    </source>
</evidence>
<keyword evidence="5" id="KW-1185">Reference proteome</keyword>